<feature type="transmembrane region" description="Helical" evidence="2">
    <location>
        <begin position="147"/>
        <end position="169"/>
    </location>
</feature>
<evidence type="ECO:0000256" key="2">
    <source>
        <dbReference type="SAM" id="Phobius"/>
    </source>
</evidence>
<gene>
    <name evidence="3" type="ORF">U6N30_17405</name>
</gene>
<evidence type="ECO:0000313" key="3">
    <source>
        <dbReference type="EMBL" id="WRL61885.1"/>
    </source>
</evidence>
<proteinExistence type="predicted"/>
<dbReference type="Proteomes" id="UP001324287">
    <property type="component" value="Chromosome"/>
</dbReference>
<reference evidence="3 4" key="1">
    <citation type="submission" date="2023-12" db="EMBL/GenBank/DDBJ databases">
        <title>Blastococcus brunescens sp. nov., an actonobacterium isolated from sandstone collected in sahara desert.</title>
        <authorList>
            <person name="Gtari M."/>
            <person name="Ghodhbane F."/>
        </authorList>
    </citation>
    <scope>NUCLEOTIDE SEQUENCE [LARGE SCALE GENOMIC DNA]</scope>
    <source>
        <strain evidence="3 4">BMG 8361</strain>
    </source>
</reference>
<keyword evidence="2" id="KW-0472">Membrane</keyword>
<evidence type="ECO:0000256" key="1">
    <source>
        <dbReference type="SAM" id="MobiDB-lite"/>
    </source>
</evidence>
<dbReference type="EMBL" id="CP141261">
    <property type="protein sequence ID" value="WRL61885.1"/>
    <property type="molecule type" value="Genomic_DNA"/>
</dbReference>
<feature type="transmembrane region" description="Helical" evidence="2">
    <location>
        <begin position="120"/>
        <end position="140"/>
    </location>
</feature>
<evidence type="ECO:0000313" key="4">
    <source>
        <dbReference type="Proteomes" id="UP001324287"/>
    </source>
</evidence>
<keyword evidence="2" id="KW-0812">Transmembrane</keyword>
<name>A0ABZ1AYK5_9ACTN</name>
<accession>A0ABZ1AYK5</accession>
<protein>
    <submittedName>
        <fullName evidence="3">Uncharacterized protein</fullName>
    </submittedName>
</protein>
<feature type="transmembrane region" description="Helical" evidence="2">
    <location>
        <begin position="175"/>
        <end position="192"/>
    </location>
</feature>
<feature type="region of interest" description="Disordered" evidence="1">
    <location>
        <begin position="208"/>
        <end position="231"/>
    </location>
</feature>
<keyword evidence="2" id="KW-1133">Transmembrane helix</keyword>
<dbReference type="RefSeq" id="WP_324273244.1">
    <property type="nucleotide sequence ID" value="NZ_CP141261.1"/>
</dbReference>
<keyword evidence="4" id="KW-1185">Reference proteome</keyword>
<sequence>MWGRCSSSAPERRSPPRTAAARCASCCSRRRRGHLVLVAGGASRLRSSRETLAASAAGLALSGADLGGPLLGGHPGSAAALTAGFLVLHRAAPTTITWPLVAWGAAQLAVLRALDAVAPALHTGLFLAVALVGLGIALFGRRIVARVALVTAAPWWLAGVVGGTSSAWGDAGLERWLSAGMMIAAAAGLLLARLRAEVEPLMGPRWPCRSSRGSWPERPSPGRSPRWAPSP</sequence>
<organism evidence="3 4">
    <name type="scientific">Blastococcus brunescens</name>
    <dbReference type="NCBI Taxonomy" id="1564165"/>
    <lineage>
        <taxon>Bacteria</taxon>
        <taxon>Bacillati</taxon>
        <taxon>Actinomycetota</taxon>
        <taxon>Actinomycetes</taxon>
        <taxon>Geodermatophilales</taxon>
        <taxon>Geodermatophilaceae</taxon>
        <taxon>Blastococcus</taxon>
    </lineage>
</organism>